<dbReference type="AlphaFoldDB" id="A0A1M6AIV3"/>
<keyword evidence="2" id="KW-0472">Membrane</keyword>
<accession>A0A1M6AIV3</accession>
<proteinExistence type="predicted"/>
<protein>
    <recommendedName>
        <fullName evidence="5">Anti-sigma factor</fullName>
    </recommendedName>
</protein>
<keyword evidence="2" id="KW-1133">Transmembrane helix</keyword>
<keyword evidence="2" id="KW-0812">Transmembrane</keyword>
<gene>
    <name evidence="3" type="ORF">SAMN04488508_101310</name>
</gene>
<keyword evidence="4" id="KW-1185">Reference proteome</keyword>
<dbReference type="Proteomes" id="UP000184432">
    <property type="component" value="Unassembled WGS sequence"/>
</dbReference>
<evidence type="ECO:0008006" key="5">
    <source>
        <dbReference type="Google" id="ProtNLM"/>
    </source>
</evidence>
<feature type="transmembrane region" description="Helical" evidence="2">
    <location>
        <begin position="54"/>
        <end position="73"/>
    </location>
</feature>
<feature type="coiled-coil region" evidence="1">
    <location>
        <begin position="118"/>
        <end position="145"/>
    </location>
</feature>
<evidence type="ECO:0000313" key="3">
    <source>
        <dbReference type="EMBL" id="SHI36258.1"/>
    </source>
</evidence>
<evidence type="ECO:0000256" key="2">
    <source>
        <dbReference type="SAM" id="Phobius"/>
    </source>
</evidence>
<dbReference type="STRING" id="570521.SAMN04488508_101310"/>
<evidence type="ECO:0000313" key="4">
    <source>
        <dbReference type="Proteomes" id="UP000184432"/>
    </source>
</evidence>
<keyword evidence="1" id="KW-0175">Coiled coil</keyword>
<evidence type="ECO:0000256" key="1">
    <source>
        <dbReference type="SAM" id="Coils"/>
    </source>
</evidence>
<dbReference type="OrthoDB" id="1143801at2"/>
<reference evidence="4" key="1">
    <citation type="submission" date="2016-11" db="EMBL/GenBank/DDBJ databases">
        <authorList>
            <person name="Varghese N."/>
            <person name="Submissions S."/>
        </authorList>
    </citation>
    <scope>NUCLEOTIDE SEQUENCE [LARGE SCALE GENOMIC DNA]</scope>
    <source>
        <strain evidence="4">DSM 22623</strain>
    </source>
</reference>
<dbReference type="EMBL" id="FQYP01000001">
    <property type="protein sequence ID" value="SHI36258.1"/>
    <property type="molecule type" value="Genomic_DNA"/>
</dbReference>
<name>A0A1M6AIV3_9FLAO</name>
<sequence>MKEDNIEKLFEQMKDQLDIFEPADGHKTRFLDKLQQQSEVVQLSTKKKSWYKPLAIAASIAILMGVATMFTSYEPKEKADLASVSPQMEETQTFFTSAIQQQLEEIDQISSPETKALVKDAMNLLEKLESDYEDLKKDLVHSGNDKRVISAMIRNFQKRASLLEDVLQKINEINELKISENENAIL</sequence>
<organism evidence="3 4">
    <name type="scientific">Aquimarina spongiae</name>
    <dbReference type="NCBI Taxonomy" id="570521"/>
    <lineage>
        <taxon>Bacteria</taxon>
        <taxon>Pseudomonadati</taxon>
        <taxon>Bacteroidota</taxon>
        <taxon>Flavobacteriia</taxon>
        <taxon>Flavobacteriales</taxon>
        <taxon>Flavobacteriaceae</taxon>
        <taxon>Aquimarina</taxon>
    </lineage>
</organism>
<dbReference type="RefSeq" id="WP_073312918.1">
    <property type="nucleotide sequence ID" value="NZ_FQYP01000001.1"/>
</dbReference>